<keyword evidence="1" id="KW-0472">Membrane</keyword>
<dbReference type="RefSeq" id="WP_201675477.1">
    <property type="nucleotide sequence ID" value="NZ_JAEQNE010000004.1"/>
</dbReference>
<proteinExistence type="predicted"/>
<comment type="caution">
    <text evidence="2">The sequence shown here is derived from an EMBL/GenBank/DDBJ whole genome shotgun (WGS) entry which is preliminary data.</text>
</comment>
<reference evidence="2 3" key="1">
    <citation type="journal article" date="2017" name="Int. J. Syst. Evol. Microbiol.">
        <title>Ramlibacter monticola sp. nov., isolated from forest soil.</title>
        <authorList>
            <person name="Chaudhary D.K."/>
            <person name="Kim J."/>
        </authorList>
    </citation>
    <scope>NUCLEOTIDE SEQUENCE [LARGE SCALE GENOMIC DNA]</scope>
    <source>
        <strain evidence="2 3">KACC 19175</strain>
    </source>
</reference>
<organism evidence="2 3">
    <name type="scientific">Ramlibacter monticola</name>
    <dbReference type="NCBI Taxonomy" id="1926872"/>
    <lineage>
        <taxon>Bacteria</taxon>
        <taxon>Pseudomonadati</taxon>
        <taxon>Pseudomonadota</taxon>
        <taxon>Betaproteobacteria</taxon>
        <taxon>Burkholderiales</taxon>
        <taxon>Comamonadaceae</taxon>
        <taxon>Ramlibacter</taxon>
    </lineage>
</organism>
<evidence type="ECO:0000313" key="3">
    <source>
        <dbReference type="Proteomes" id="UP000599109"/>
    </source>
</evidence>
<feature type="transmembrane region" description="Helical" evidence="1">
    <location>
        <begin position="105"/>
        <end position="127"/>
    </location>
</feature>
<evidence type="ECO:0000313" key="2">
    <source>
        <dbReference type="EMBL" id="MBL0392799.1"/>
    </source>
</evidence>
<gene>
    <name evidence="2" type="ORF">JJ685_16805</name>
</gene>
<accession>A0A936Z0R0</accession>
<name>A0A936Z0R0_9BURK</name>
<evidence type="ECO:0000256" key="1">
    <source>
        <dbReference type="SAM" id="Phobius"/>
    </source>
</evidence>
<feature type="transmembrane region" description="Helical" evidence="1">
    <location>
        <begin position="71"/>
        <end position="93"/>
    </location>
</feature>
<dbReference type="Proteomes" id="UP000599109">
    <property type="component" value="Unassembled WGS sequence"/>
</dbReference>
<dbReference type="EMBL" id="JAEQNE010000004">
    <property type="protein sequence ID" value="MBL0392799.1"/>
    <property type="molecule type" value="Genomic_DNA"/>
</dbReference>
<sequence length="129" mass="13017">MRSRQASRRGGSCSMVPAQRLLNLLSLIASLAAAAFVLATDGAVHEAVHVGVPALAYATALAGSEADAPAWLAHLAMVLNVAGVVLLSAFAVATGMGIDGSVWLAGFYVAEALLASWNVVCLSSPALDA</sequence>
<keyword evidence="1" id="KW-1133">Transmembrane helix</keyword>
<keyword evidence="3" id="KW-1185">Reference proteome</keyword>
<keyword evidence="1" id="KW-0812">Transmembrane</keyword>
<dbReference type="AlphaFoldDB" id="A0A936Z0R0"/>
<protein>
    <submittedName>
        <fullName evidence="2">Uncharacterized protein</fullName>
    </submittedName>
</protein>
<feature type="transmembrane region" description="Helical" evidence="1">
    <location>
        <begin position="21"/>
        <end position="39"/>
    </location>
</feature>